<comment type="caution">
    <text evidence="2">The sequence shown here is derived from an EMBL/GenBank/DDBJ whole genome shotgun (WGS) entry which is preliminary data.</text>
</comment>
<evidence type="ECO:0000313" key="2">
    <source>
        <dbReference type="EMBL" id="NKE10736.1"/>
    </source>
</evidence>
<evidence type="ECO:0008006" key="4">
    <source>
        <dbReference type="Google" id="ProtNLM"/>
    </source>
</evidence>
<evidence type="ECO:0000256" key="1">
    <source>
        <dbReference type="SAM" id="MobiDB-lite"/>
    </source>
</evidence>
<feature type="region of interest" description="Disordered" evidence="1">
    <location>
        <begin position="291"/>
        <end position="355"/>
    </location>
</feature>
<evidence type="ECO:0000313" key="3">
    <source>
        <dbReference type="Proteomes" id="UP000521379"/>
    </source>
</evidence>
<sequence>MASPSSKQPMRPPFPVETLSLDLIDLDLRNSRFPRDAQSQTDAFELMLSTAGDECLDLLKDLTRTGEMNSSDLPIVVARDGRYLMMEGNRRLTCLRLWNDPGLIEDETLGNQYSTRVDRLVADSAYAAPTELRVAVAPSESDADVWIERKHTGGAGGAGTVEWGAAMKDRRRARNDPSKASRSMAFVELVSSEYEDEPDILKALETVRNARYTFIQRFVDRSVVRELIGLDFSAGKMSFQYGAEASKPIIRQVIGDFARPKAESGKTWARELDTVEDFRDYLNKYAHLLPGASSAPGQPSSADATNNGSGAGGAASNSGGNGSAQPSGAQSTNGGGGSQTESGDSRPPRPTPVREHIFRGLVLDKFTPRIQEMVRQTSLLNVQRQNETVSVMLRVILDLTAYQFLKSHGHQNVPKDLDKRIKDAIKVIDPHASDALGTAEATPPLRKAFHSTTPDGVRLVQYAVHDIHSGRTPAEVFTLSDRYTPVLEEMNANMGSHPIQ</sequence>
<feature type="compositionally biased region" description="Basic and acidic residues" evidence="1">
    <location>
        <begin position="343"/>
        <end position="355"/>
    </location>
</feature>
<organism evidence="2 3">
    <name type="scientific">Kocuria subflava</name>
    <dbReference type="NCBI Taxonomy" id="1736139"/>
    <lineage>
        <taxon>Bacteria</taxon>
        <taxon>Bacillati</taxon>
        <taxon>Actinomycetota</taxon>
        <taxon>Actinomycetes</taxon>
        <taxon>Micrococcales</taxon>
        <taxon>Micrococcaceae</taxon>
        <taxon>Kocuria</taxon>
    </lineage>
</organism>
<protein>
    <recommendedName>
        <fullName evidence="4">ParB/Sulfiredoxin domain-containing protein</fullName>
    </recommendedName>
</protein>
<name>A0A846UB49_9MICC</name>
<proteinExistence type="predicted"/>
<dbReference type="Proteomes" id="UP000521379">
    <property type="component" value="Unassembled WGS sequence"/>
</dbReference>
<dbReference type="RefSeq" id="WP_119933766.1">
    <property type="nucleotide sequence ID" value="NZ_JAAVUN010000045.1"/>
</dbReference>
<keyword evidence="3" id="KW-1185">Reference proteome</keyword>
<gene>
    <name evidence="2" type="ORF">GTW58_12535</name>
</gene>
<reference evidence="2 3" key="1">
    <citation type="submission" date="2020-02" db="EMBL/GenBank/DDBJ databases">
        <authorList>
            <person name="Sun Q."/>
        </authorList>
    </citation>
    <scope>NUCLEOTIDE SEQUENCE [LARGE SCALE GENOMIC DNA]</scope>
    <source>
        <strain evidence="2 3">YIM 13062</strain>
    </source>
</reference>
<dbReference type="AlphaFoldDB" id="A0A846UB49"/>
<feature type="compositionally biased region" description="Low complexity" evidence="1">
    <location>
        <begin position="291"/>
        <end position="331"/>
    </location>
</feature>
<dbReference type="EMBL" id="JAAVUN010000045">
    <property type="protein sequence ID" value="NKE10736.1"/>
    <property type="molecule type" value="Genomic_DNA"/>
</dbReference>
<accession>A0A846UB49</accession>